<dbReference type="SUPFAM" id="SSF51316">
    <property type="entry name" value="Mss4-like"/>
    <property type="match status" value="1"/>
</dbReference>
<comment type="similarity">
    <text evidence="1">Belongs to the Gfa family.</text>
</comment>
<dbReference type="RefSeq" id="XP_046073228.1">
    <property type="nucleotide sequence ID" value="XM_046220272.1"/>
</dbReference>
<evidence type="ECO:0000256" key="4">
    <source>
        <dbReference type="ARBA" id="ARBA00023239"/>
    </source>
</evidence>
<evidence type="ECO:0000313" key="6">
    <source>
        <dbReference type="EMBL" id="KAH8698764.1"/>
    </source>
</evidence>
<name>A0AAD4KRE9_9EURO</name>
<sequence>MPTGSCLCGDIKIVYTGNPQYTAVCYCHDDRKINNFQVFQIPKANFAVSQGEPKVYTKKSDHGNDIHNHFCGACGTTLFRTGGEPRMKDNVGLRAGVLDDQSILDIPPKVEVYVERRPPWIKQIEGAIQLNGKYKIVS</sequence>
<protein>
    <submittedName>
        <fullName evidence="6">Mss4-like protein</fullName>
    </submittedName>
</protein>
<accession>A0AAD4KRE9</accession>
<organism evidence="6 7">
    <name type="scientific">Talaromyces proteolyticus</name>
    <dbReference type="NCBI Taxonomy" id="1131652"/>
    <lineage>
        <taxon>Eukaryota</taxon>
        <taxon>Fungi</taxon>
        <taxon>Dikarya</taxon>
        <taxon>Ascomycota</taxon>
        <taxon>Pezizomycotina</taxon>
        <taxon>Eurotiomycetes</taxon>
        <taxon>Eurotiomycetidae</taxon>
        <taxon>Eurotiales</taxon>
        <taxon>Trichocomaceae</taxon>
        <taxon>Talaromyces</taxon>
        <taxon>Talaromyces sect. Bacilispori</taxon>
    </lineage>
</organism>
<evidence type="ECO:0000256" key="2">
    <source>
        <dbReference type="ARBA" id="ARBA00022723"/>
    </source>
</evidence>
<dbReference type="GO" id="GO:0046872">
    <property type="term" value="F:metal ion binding"/>
    <property type="evidence" value="ECO:0007669"/>
    <property type="project" value="UniProtKB-KW"/>
</dbReference>
<dbReference type="AlphaFoldDB" id="A0AAD4KRE9"/>
<dbReference type="Pfam" id="PF04828">
    <property type="entry name" value="GFA"/>
    <property type="match status" value="1"/>
</dbReference>
<evidence type="ECO:0000259" key="5">
    <source>
        <dbReference type="PROSITE" id="PS51891"/>
    </source>
</evidence>
<evidence type="ECO:0000313" key="7">
    <source>
        <dbReference type="Proteomes" id="UP001201262"/>
    </source>
</evidence>
<reference evidence="6" key="1">
    <citation type="submission" date="2021-12" db="EMBL/GenBank/DDBJ databases">
        <title>Convergent genome expansion in fungi linked to evolution of root-endophyte symbiosis.</title>
        <authorList>
            <consortium name="DOE Joint Genome Institute"/>
            <person name="Ke Y.-H."/>
            <person name="Bonito G."/>
            <person name="Liao H.-L."/>
            <person name="Looney B."/>
            <person name="Rojas-Flechas A."/>
            <person name="Nash J."/>
            <person name="Hameed K."/>
            <person name="Schadt C."/>
            <person name="Martin F."/>
            <person name="Crous P.W."/>
            <person name="Miettinen O."/>
            <person name="Magnuson J.K."/>
            <person name="Labbe J."/>
            <person name="Jacobson D."/>
            <person name="Doktycz M.J."/>
            <person name="Veneault-Fourrey C."/>
            <person name="Kuo A."/>
            <person name="Mondo S."/>
            <person name="Calhoun S."/>
            <person name="Riley R."/>
            <person name="Ohm R."/>
            <person name="LaButti K."/>
            <person name="Andreopoulos B."/>
            <person name="Pangilinan J."/>
            <person name="Nolan M."/>
            <person name="Tritt A."/>
            <person name="Clum A."/>
            <person name="Lipzen A."/>
            <person name="Daum C."/>
            <person name="Barry K."/>
            <person name="Grigoriev I.V."/>
            <person name="Vilgalys R."/>
        </authorList>
    </citation>
    <scope>NUCLEOTIDE SEQUENCE</scope>
    <source>
        <strain evidence="6">PMI_201</strain>
    </source>
</reference>
<keyword evidence="4" id="KW-0456">Lyase</keyword>
<dbReference type="GO" id="GO:0016846">
    <property type="term" value="F:carbon-sulfur lyase activity"/>
    <property type="evidence" value="ECO:0007669"/>
    <property type="project" value="InterPro"/>
</dbReference>
<keyword evidence="7" id="KW-1185">Reference proteome</keyword>
<feature type="domain" description="CENP-V/GFA" evidence="5">
    <location>
        <begin position="2"/>
        <end position="121"/>
    </location>
</feature>
<proteinExistence type="inferred from homology"/>
<dbReference type="GeneID" id="70250559"/>
<evidence type="ECO:0000256" key="1">
    <source>
        <dbReference type="ARBA" id="ARBA00005495"/>
    </source>
</evidence>
<dbReference type="EMBL" id="JAJTJA010000005">
    <property type="protein sequence ID" value="KAH8698764.1"/>
    <property type="molecule type" value="Genomic_DNA"/>
</dbReference>
<dbReference type="PROSITE" id="PS51891">
    <property type="entry name" value="CENP_V_GFA"/>
    <property type="match status" value="1"/>
</dbReference>
<dbReference type="InterPro" id="IPR006913">
    <property type="entry name" value="CENP-V/GFA"/>
</dbReference>
<evidence type="ECO:0000256" key="3">
    <source>
        <dbReference type="ARBA" id="ARBA00022833"/>
    </source>
</evidence>
<dbReference type="Gene3D" id="3.90.1590.10">
    <property type="entry name" value="glutathione-dependent formaldehyde- activating enzyme (gfa)"/>
    <property type="match status" value="1"/>
</dbReference>
<gene>
    <name evidence="6" type="ORF">BGW36DRAFT_426455</name>
</gene>
<keyword evidence="2" id="KW-0479">Metal-binding</keyword>
<dbReference type="Proteomes" id="UP001201262">
    <property type="component" value="Unassembled WGS sequence"/>
</dbReference>
<keyword evidence="3" id="KW-0862">Zinc</keyword>
<dbReference type="PANTHER" id="PTHR33337:SF30">
    <property type="entry name" value="DUF636 DOMAIN PROTEIN (AFU_ORTHOLOGUE AFUA_1G03180)"/>
    <property type="match status" value="1"/>
</dbReference>
<dbReference type="InterPro" id="IPR011057">
    <property type="entry name" value="Mss4-like_sf"/>
</dbReference>
<dbReference type="PANTHER" id="PTHR33337">
    <property type="entry name" value="GFA DOMAIN-CONTAINING PROTEIN"/>
    <property type="match status" value="1"/>
</dbReference>
<comment type="caution">
    <text evidence="6">The sequence shown here is derived from an EMBL/GenBank/DDBJ whole genome shotgun (WGS) entry which is preliminary data.</text>
</comment>